<dbReference type="AlphaFoldDB" id="A0A6A6R837"/>
<evidence type="ECO:0000256" key="1">
    <source>
        <dbReference type="SAM" id="MobiDB-lite"/>
    </source>
</evidence>
<organism evidence="2 3">
    <name type="scientific">Lophium mytilinum</name>
    <dbReference type="NCBI Taxonomy" id="390894"/>
    <lineage>
        <taxon>Eukaryota</taxon>
        <taxon>Fungi</taxon>
        <taxon>Dikarya</taxon>
        <taxon>Ascomycota</taxon>
        <taxon>Pezizomycotina</taxon>
        <taxon>Dothideomycetes</taxon>
        <taxon>Pleosporomycetidae</taxon>
        <taxon>Mytilinidiales</taxon>
        <taxon>Mytilinidiaceae</taxon>
        <taxon>Lophium</taxon>
    </lineage>
</organism>
<accession>A0A6A6R837</accession>
<proteinExistence type="predicted"/>
<name>A0A6A6R837_9PEZI</name>
<dbReference type="Proteomes" id="UP000799750">
    <property type="component" value="Unassembled WGS sequence"/>
</dbReference>
<feature type="compositionally biased region" description="Basic and acidic residues" evidence="1">
    <location>
        <begin position="71"/>
        <end position="80"/>
    </location>
</feature>
<dbReference type="OrthoDB" id="5341924at2759"/>
<keyword evidence="3" id="KW-1185">Reference proteome</keyword>
<protein>
    <submittedName>
        <fullName evidence="2">Uncharacterized protein</fullName>
    </submittedName>
</protein>
<feature type="compositionally biased region" description="Basic residues" evidence="1">
    <location>
        <begin position="44"/>
        <end position="56"/>
    </location>
</feature>
<dbReference type="EMBL" id="MU004183">
    <property type="protein sequence ID" value="KAF2500626.1"/>
    <property type="molecule type" value="Genomic_DNA"/>
</dbReference>
<sequence length="1071" mass="119716">MRPAHTCFRTALNRAFCPSPQIASGAWAVPDFLAPAVVTSLHASRRSFTRSSRRHSHETASAARPKKNRKEQKPHDDPRIHPRAQHKFKIPLPEDDLRQDVESWLKALEPFLPAELRHASSEKNTKQPLAPAIDYARLITEAQSSSQDILSHLGMVEGRWKVVIWLIKCLVEEGSVLKRLRGDPETSGSTAWKDSSLSLKELTQFPIYAERIRKPQRLKRSLKELTSAPETIQYLSNIMTAALGQVWRSLGSMVLVAAEEPISSASTIMPHVLEIIAYLHHVEMIPQAIYRYAPARDPFTLQQPPTLHLLSSRILTSLSDATWRAHEASLQHGKTPANSQYFMGHEIPGSRIKITVPQVGPEIWVELVLWSCLHGGWILDGVAILEKLASYSDDKRWSVICWRDIVASSQSAGSLQEPKNWARLAAAFEYPNRSYTSDRGDRRLVQRTISSEVIAAFVDGVTNTMRLGVGARGNAPDDIVRHIKNLKHLLDQNNLSLGTSSWDGIILRLLESHGIVPDKRPYVLLNILDLSQGFGKEISSANVALEPSQGQPIPNYVFEASAAAIGLLHRTLRAFINEGHVVGAMVTLNKLQEYTDNNKMGSVTAFFRALKHQPSTSEHQFQSNIGPVDFPGFYPQIPVPLLAGLLDVLAKTHLSRICKWLLFSDDLDGPLIPPQMYRDRRITPSIIRYGTIAKNKELLMKVVEAVAVPGPGQQGGFARLPAEVLSAFLNSQIEGRQWASVSSISQYASSSPGYRPRAETLAVFASKMLWESVYASETSKSETDNTVKTHFSNLLHTWRQKIKGFLLDAELNTILGIVSTVHSDYHDFCESFWTAVGRQPTVIGTSEFNKILEGVAIGYGSIETKRIVDLWCDVPPGPAYWPFRAPGGLPTMSKFRPPKSLEYHNRPRDIEINSSVSFRMLTFRGRVTPNIHTYRILLRRARQEKKRRENKGIEMSSSEHMELKKMLASVAYALRSMGLDLAEISHELGGTPYLRRAPMSNAKPPRTPEAEGGIRHVESWARGGAVLLGWVAWLARWRMRVSGDFRGAARLDACKPKLTSPLRPLTNPPQL</sequence>
<reference evidence="2" key="1">
    <citation type="journal article" date="2020" name="Stud. Mycol.">
        <title>101 Dothideomycetes genomes: a test case for predicting lifestyles and emergence of pathogens.</title>
        <authorList>
            <person name="Haridas S."/>
            <person name="Albert R."/>
            <person name="Binder M."/>
            <person name="Bloem J."/>
            <person name="Labutti K."/>
            <person name="Salamov A."/>
            <person name="Andreopoulos B."/>
            <person name="Baker S."/>
            <person name="Barry K."/>
            <person name="Bills G."/>
            <person name="Bluhm B."/>
            <person name="Cannon C."/>
            <person name="Castanera R."/>
            <person name="Culley D."/>
            <person name="Daum C."/>
            <person name="Ezra D."/>
            <person name="Gonzalez J."/>
            <person name="Henrissat B."/>
            <person name="Kuo A."/>
            <person name="Liang C."/>
            <person name="Lipzen A."/>
            <person name="Lutzoni F."/>
            <person name="Magnuson J."/>
            <person name="Mondo S."/>
            <person name="Nolan M."/>
            <person name="Ohm R."/>
            <person name="Pangilinan J."/>
            <person name="Park H.-J."/>
            <person name="Ramirez L."/>
            <person name="Alfaro M."/>
            <person name="Sun H."/>
            <person name="Tritt A."/>
            <person name="Yoshinaga Y."/>
            <person name="Zwiers L.-H."/>
            <person name="Turgeon B."/>
            <person name="Goodwin S."/>
            <person name="Spatafora J."/>
            <person name="Crous P."/>
            <person name="Grigoriev I."/>
        </authorList>
    </citation>
    <scope>NUCLEOTIDE SEQUENCE</scope>
    <source>
        <strain evidence="2">CBS 269.34</strain>
    </source>
</reference>
<evidence type="ECO:0000313" key="3">
    <source>
        <dbReference type="Proteomes" id="UP000799750"/>
    </source>
</evidence>
<evidence type="ECO:0000313" key="2">
    <source>
        <dbReference type="EMBL" id="KAF2500626.1"/>
    </source>
</evidence>
<feature type="region of interest" description="Disordered" evidence="1">
    <location>
        <begin position="44"/>
        <end position="89"/>
    </location>
</feature>
<gene>
    <name evidence="2" type="ORF">BU16DRAFT_570179</name>
</gene>